<dbReference type="SUPFAM" id="SSF57959">
    <property type="entry name" value="Leucine zipper domain"/>
    <property type="match status" value="1"/>
</dbReference>
<dbReference type="PROSITE" id="PS00036">
    <property type="entry name" value="BZIP_BASIC"/>
    <property type="match status" value="1"/>
</dbReference>
<dbReference type="Proteomes" id="UP000019376">
    <property type="component" value="Unassembled WGS sequence"/>
</dbReference>
<dbReference type="AlphaFoldDB" id="S7ZLI3"/>
<dbReference type="GO" id="GO:0003700">
    <property type="term" value="F:DNA-binding transcription factor activity"/>
    <property type="evidence" value="ECO:0007669"/>
    <property type="project" value="InterPro"/>
</dbReference>
<evidence type="ECO:0000259" key="2">
    <source>
        <dbReference type="PROSITE" id="PS00036"/>
    </source>
</evidence>
<dbReference type="Gene3D" id="1.20.5.170">
    <property type="match status" value="1"/>
</dbReference>
<gene>
    <name evidence="3" type="ORF">PDE_04501</name>
</gene>
<proteinExistence type="predicted"/>
<evidence type="ECO:0000313" key="3">
    <source>
        <dbReference type="EMBL" id="EPS29551.1"/>
    </source>
</evidence>
<evidence type="ECO:0000256" key="1">
    <source>
        <dbReference type="SAM" id="MobiDB-lite"/>
    </source>
</evidence>
<dbReference type="PANTHER" id="PTHR39607">
    <property type="entry name" value="XANTHOCILLIN BIOSYNTHESIS CLUSTER TRANSCRIPTION FACTOR XANC-RELATED"/>
    <property type="match status" value="1"/>
</dbReference>
<dbReference type="PANTHER" id="PTHR39607:SF3">
    <property type="entry name" value="BZIP DOMAIN-CONTAINING PROTEIN"/>
    <property type="match status" value="1"/>
</dbReference>
<keyword evidence="4" id="KW-1185">Reference proteome</keyword>
<dbReference type="STRING" id="933388.S7ZLI3"/>
<dbReference type="OrthoDB" id="4496773at2759"/>
<dbReference type="InterPro" id="IPR004827">
    <property type="entry name" value="bZIP"/>
</dbReference>
<sequence>MKAKRGAERRETENNPGQDQDPLERRRLQNRVSQRNHRRKIRDRIAKLQERVVANELRAAAVLNGWDQLYSSPPAMSDICTSHTLGGAEWYSGDDIPAFLASSSLSSPGFACGGSEIWPVWSDITFQPSPSASASASSDSIRSWKPGPLLDEQAHCALGSEDAAPLSTDQSFDMCSGSAGTPEEQFFDHAHSSLGVSTSHRQPLVYNVNEHSLPQILKSLSNACPQSQIIVVVSSEHVTSTTGPTALPPCIFPYTDFTALPVHHNFGHQSAICQWQSQPVSRDINAWANVRSFYEPQGFPGPVETIEFSGSVR</sequence>
<dbReference type="PhylomeDB" id="S7ZLI3"/>
<feature type="domain" description="BZIP" evidence="2">
    <location>
        <begin position="25"/>
        <end position="40"/>
    </location>
</feature>
<dbReference type="HOGENOM" id="CLU_888781_0_0_1"/>
<accession>S7ZLI3</accession>
<organism evidence="3 4">
    <name type="scientific">Penicillium oxalicum (strain 114-2 / CGMCC 5302)</name>
    <name type="common">Penicillium decumbens</name>
    <dbReference type="NCBI Taxonomy" id="933388"/>
    <lineage>
        <taxon>Eukaryota</taxon>
        <taxon>Fungi</taxon>
        <taxon>Dikarya</taxon>
        <taxon>Ascomycota</taxon>
        <taxon>Pezizomycotina</taxon>
        <taxon>Eurotiomycetes</taxon>
        <taxon>Eurotiomycetidae</taxon>
        <taxon>Eurotiales</taxon>
        <taxon>Aspergillaceae</taxon>
        <taxon>Penicillium</taxon>
    </lineage>
</organism>
<protein>
    <recommendedName>
        <fullName evidence="2">BZIP domain-containing protein</fullName>
    </recommendedName>
</protein>
<reference evidence="3 4" key="1">
    <citation type="journal article" date="2013" name="PLoS ONE">
        <title>Genomic and secretomic analyses reveal unique features of the lignocellulolytic enzyme system of Penicillium decumbens.</title>
        <authorList>
            <person name="Liu G."/>
            <person name="Zhang L."/>
            <person name="Wei X."/>
            <person name="Zou G."/>
            <person name="Qin Y."/>
            <person name="Ma L."/>
            <person name="Li J."/>
            <person name="Zheng H."/>
            <person name="Wang S."/>
            <person name="Wang C."/>
            <person name="Xun L."/>
            <person name="Zhao G.-P."/>
            <person name="Zhou Z."/>
            <person name="Qu Y."/>
        </authorList>
    </citation>
    <scope>NUCLEOTIDE SEQUENCE [LARGE SCALE GENOMIC DNA]</scope>
    <source>
        <strain evidence="4">114-2 / CGMCC 5302</strain>
    </source>
</reference>
<name>S7ZLI3_PENO1</name>
<dbReference type="EMBL" id="KB644412">
    <property type="protein sequence ID" value="EPS29551.1"/>
    <property type="molecule type" value="Genomic_DNA"/>
</dbReference>
<dbReference type="InterPro" id="IPR046347">
    <property type="entry name" value="bZIP_sf"/>
</dbReference>
<evidence type="ECO:0000313" key="4">
    <source>
        <dbReference type="Proteomes" id="UP000019376"/>
    </source>
</evidence>
<feature type="compositionally biased region" description="Basic and acidic residues" evidence="1">
    <location>
        <begin position="1"/>
        <end position="13"/>
    </location>
</feature>
<dbReference type="InterPro" id="IPR052635">
    <property type="entry name" value="Sec_Metab_Biosynth_Reg"/>
</dbReference>
<dbReference type="CDD" id="cd14688">
    <property type="entry name" value="bZIP_YAP"/>
    <property type="match status" value="1"/>
</dbReference>
<feature type="region of interest" description="Disordered" evidence="1">
    <location>
        <begin position="1"/>
        <end position="40"/>
    </location>
</feature>